<protein>
    <recommendedName>
        <fullName evidence="2">SipL SPOCS domain-containing protein</fullName>
    </recommendedName>
</protein>
<organism evidence="1">
    <name type="scientific">uncultured Anaerotruncus sp</name>
    <dbReference type="NCBI Taxonomy" id="905011"/>
    <lineage>
        <taxon>Bacteria</taxon>
        <taxon>Bacillati</taxon>
        <taxon>Bacillota</taxon>
        <taxon>Clostridia</taxon>
        <taxon>Eubacteriales</taxon>
        <taxon>Oscillospiraceae</taxon>
        <taxon>Anaerotruncus</taxon>
        <taxon>environmental samples</taxon>
    </lineage>
</organism>
<evidence type="ECO:0000313" key="1">
    <source>
        <dbReference type="EMBL" id="VYS99712.1"/>
    </source>
</evidence>
<proteinExistence type="predicted"/>
<name>A0A6N2T3X4_9FIRM</name>
<evidence type="ECO:0008006" key="2">
    <source>
        <dbReference type="Google" id="ProtNLM"/>
    </source>
</evidence>
<dbReference type="AlphaFoldDB" id="A0A6N2T3X4"/>
<dbReference type="EMBL" id="CACRSL010000003">
    <property type="protein sequence ID" value="VYS99712.1"/>
    <property type="molecule type" value="Genomic_DNA"/>
</dbReference>
<reference evidence="1" key="1">
    <citation type="submission" date="2019-11" db="EMBL/GenBank/DDBJ databases">
        <authorList>
            <person name="Feng L."/>
        </authorList>
    </citation>
    <scope>NUCLEOTIDE SEQUENCE</scope>
    <source>
        <strain evidence="1">AundefinedLFYP135</strain>
    </source>
</reference>
<accession>A0A6N2T3X4</accession>
<sequence length="177" mass="19256">MAVSNEYQAQSAGSGCFKEAVCIDTKRIYDSCSDKDCLEDLQVFFTTAQQPIVDQAISVKARKVEVLNVYLAVEPVPFNKGFYSVDMTFFFGVSLSCYTSPLSPSVPVEGLATFSKKVILYGSEGNVKVYTSDLTRSDDCRVNNMPKASVQVCAHKPPFSLGNISLGRGFSPQFGGI</sequence>
<gene>
    <name evidence="1" type="ORF">AULFYP135_01226</name>
</gene>